<dbReference type="Pfam" id="PF07719">
    <property type="entry name" value="TPR_2"/>
    <property type="match status" value="1"/>
</dbReference>
<evidence type="ECO:0000256" key="4">
    <source>
        <dbReference type="SAM" id="SignalP"/>
    </source>
</evidence>
<evidence type="ECO:0000313" key="6">
    <source>
        <dbReference type="Proteomes" id="UP000269689"/>
    </source>
</evidence>
<dbReference type="SMART" id="SM00028">
    <property type="entry name" value="TPR"/>
    <property type="match status" value="6"/>
</dbReference>
<feature type="repeat" description="TPR" evidence="3">
    <location>
        <begin position="359"/>
        <end position="392"/>
    </location>
</feature>
<keyword evidence="1" id="KW-0677">Repeat</keyword>
<dbReference type="Proteomes" id="UP000269689">
    <property type="component" value="Unassembled WGS sequence"/>
</dbReference>
<name>A0A3N4U8Y4_9RHOB</name>
<keyword evidence="6" id="KW-1185">Reference proteome</keyword>
<feature type="signal peptide" evidence="4">
    <location>
        <begin position="1"/>
        <end position="28"/>
    </location>
</feature>
<dbReference type="Gene3D" id="1.25.40.10">
    <property type="entry name" value="Tetratricopeptide repeat domain"/>
    <property type="match status" value="2"/>
</dbReference>
<dbReference type="PANTHER" id="PTHR12558:SF13">
    <property type="entry name" value="CELL DIVISION CYCLE PROTEIN 27 HOMOLOG"/>
    <property type="match status" value="1"/>
</dbReference>
<protein>
    <submittedName>
        <fullName evidence="5">Flp pilus assembly protein TadD</fullName>
    </submittedName>
</protein>
<evidence type="ECO:0000256" key="1">
    <source>
        <dbReference type="ARBA" id="ARBA00022737"/>
    </source>
</evidence>
<accession>A0A3N4U8Y4</accession>
<dbReference type="PANTHER" id="PTHR12558">
    <property type="entry name" value="CELL DIVISION CYCLE 16,23,27"/>
    <property type="match status" value="1"/>
</dbReference>
<gene>
    <name evidence="5" type="ORF">EDD53_1958</name>
</gene>
<dbReference type="RefSeq" id="WP_170162735.1">
    <property type="nucleotide sequence ID" value="NZ_RKQK01000003.1"/>
</dbReference>
<reference evidence="5 6" key="1">
    <citation type="submission" date="2018-11" db="EMBL/GenBank/DDBJ databases">
        <title>Genomic Encyclopedia of Type Strains, Phase IV (KMG-IV): sequencing the most valuable type-strain genomes for metagenomic binning, comparative biology and taxonomic classification.</title>
        <authorList>
            <person name="Goeker M."/>
        </authorList>
    </citation>
    <scope>NUCLEOTIDE SEQUENCE [LARGE SCALE GENOMIC DNA]</scope>
    <source>
        <strain evidence="5 6">DSM 104731</strain>
    </source>
</reference>
<evidence type="ECO:0000256" key="3">
    <source>
        <dbReference type="PROSITE-ProRule" id="PRU00339"/>
    </source>
</evidence>
<dbReference type="EMBL" id="RKQK01000003">
    <property type="protein sequence ID" value="RPE66258.1"/>
    <property type="molecule type" value="Genomic_DNA"/>
</dbReference>
<dbReference type="AlphaFoldDB" id="A0A3N4U8Y4"/>
<evidence type="ECO:0000256" key="2">
    <source>
        <dbReference type="ARBA" id="ARBA00022803"/>
    </source>
</evidence>
<dbReference type="PROSITE" id="PS50005">
    <property type="entry name" value="TPR"/>
    <property type="match status" value="2"/>
</dbReference>
<dbReference type="InterPro" id="IPR013105">
    <property type="entry name" value="TPR_2"/>
</dbReference>
<sequence>MNQSLISKCVALGLSAMMLTSTATPSFADAGAYLATRQASLGRDYKEQAFYAQKALVNDPQNVALLETLISAKVSMGAFDEALGAAITLKSLDPDNQLAAIVLIESYAQAGEWDKLLKELDTGEGISKIIDGLTRAWVYIGKGDVTAALQEFDKFEASAEGLSFFGPYNRALALAMVGDFEGGLEILDDPDMPQLGGIIFARVHMLSQLDRNDEALVLIDEAFGPTNDPLIATLVDLMETGNPLPFTIVRSAQDGIAEVFSAVAEMLTGEMDDSYTLLYARTALSLRSDRATYAFSVANILERLGHYDLAIDVYDKIDPKSPIYYVGELGRAEAFRAQDKTEAEIEILRSLYKTHSDLPEVAVSLGDAMRRGERYKEAIEAYSTALAMTPEPTVAQWPLFFTRGIAYERSDQWDKAEADFRKALELRPAQPQVLNYMGYSFVEMNTNLDEAMSMIRAAVAARPNDGFITDSLGWGLYRLGQFEQAVAPMEKAAALLPVDPIINDHLGDVYWAVGREREAKFQWTRALSFEPEEKDAARIREKLAVGLDQVLINEGAEPTRVAIDG</sequence>
<dbReference type="InterPro" id="IPR019734">
    <property type="entry name" value="TPR_rpt"/>
</dbReference>
<feature type="chain" id="PRO_5018333066" evidence="4">
    <location>
        <begin position="29"/>
        <end position="565"/>
    </location>
</feature>
<feature type="repeat" description="TPR" evidence="3">
    <location>
        <begin position="397"/>
        <end position="430"/>
    </location>
</feature>
<proteinExistence type="predicted"/>
<evidence type="ECO:0000313" key="5">
    <source>
        <dbReference type="EMBL" id="RPE66258.1"/>
    </source>
</evidence>
<comment type="caution">
    <text evidence="5">The sequence shown here is derived from an EMBL/GenBank/DDBJ whole genome shotgun (WGS) entry which is preliminary data.</text>
</comment>
<dbReference type="SUPFAM" id="SSF48452">
    <property type="entry name" value="TPR-like"/>
    <property type="match status" value="3"/>
</dbReference>
<organism evidence="5 6">
    <name type="scientific">Pacificibacter maritimus</name>
    <dbReference type="NCBI Taxonomy" id="762213"/>
    <lineage>
        <taxon>Bacteria</taxon>
        <taxon>Pseudomonadati</taxon>
        <taxon>Pseudomonadota</taxon>
        <taxon>Alphaproteobacteria</taxon>
        <taxon>Rhodobacterales</taxon>
        <taxon>Roseobacteraceae</taxon>
        <taxon>Pacificibacter</taxon>
    </lineage>
</organism>
<keyword evidence="4" id="KW-0732">Signal</keyword>
<keyword evidence="2 3" id="KW-0802">TPR repeat</keyword>
<dbReference type="InterPro" id="IPR011990">
    <property type="entry name" value="TPR-like_helical_dom_sf"/>
</dbReference>